<dbReference type="Gene3D" id="2.30.30.850">
    <property type="match status" value="1"/>
</dbReference>
<dbReference type="PROSITE" id="PS00141">
    <property type="entry name" value="ASP_PROTEASE"/>
    <property type="match status" value="1"/>
</dbReference>
<dbReference type="Proteomes" id="UP001066276">
    <property type="component" value="Chromosome 6"/>
</dbReference>
<dbReference type="InterPro" id="IPR001878">
    <property type="entry name" value="Znf_CCHC"/>
</dbReference>
<evidence type="ECO:0000256" key="7">
    <source>
        <dbReference type="ARBA" id="ARBA00022918"/>
    </source>
</evidence>
<dbReference type="GO" id="GO:0003676">
    <property type="term" value="F:nucleic acid binding"/>
    <property type="evidence" value="ECO:0007669"/>
    <property type="project" value="InterPro"/>
</dbReference>
<evidence type="ECO:0000256" key="6">
    <source>
        <dbReference type="ARBA" id="ARBA00022801"/>
    </source>
</evidence>
<dbReference type="InterPro" id="IPR021109">
    <property type="entry name" value="Peptidase_aspartic_dom_sf"/>
</dbReference>
<name>A0AAV7QVN2_PLEWA</name>
<dbReference type="SUPFAM" id="SSF56672">
    <property type="entry name" value="DNA/RNA polymerases"/>
    <property type="match status" value="1"/>
</dbReference>
<dbReference type="SUPFAM" id="SSF53098">
    <property type="entry name" value="Ribonuclease H-like"/>
    <property type="match status" value="2"/>
</dbReference>
<keyword evidence="14" id="KW-1185">Reference proteome</keyword>
<dbReference type="GO" id="GO:0006508">
    <property type="term" value="P:proteolysis"/>
    <property type="evidence" value="ECO:0007669"/>
    <property type="project" value="InterPro"/>
</dbReference>
<evidence type="ECO:0000259" key="11">
    <source>
        <dbReference type="PROSITE" id="PS50879"/>
    </source>
</evidence>
<dbReference type="Gene3D" id="2.40.70.10">
    <property type="entry name" value="Acid Proteases"/>
    <property type="match status" value="1"/>
</dbReference>
<sequence>MNNVVVQNDGQVVKRMSPCHACGGMGHWKRDCPNTVHDGTVQQSMSVGAQQNPRGPRMRQQNPNLQNNLIQMPGVQPMQQMLLPRFQNVPMQSMQQQIPMVPRQQMQLPLDPMGQQQVTLPQQVTGQVTSQNNTVQQFPLRGENEMNEEWSDDSSDSEECRLAASLEVDQRGPYVKGKVMGYKVSFLVDTGATRSTVRSVEVPRLPLSGRTIRVVGVANQYLTNPITDPVQVEIGNFQGLHRFVVCDSSPVHGDANRPVAYFSATLDPVAAALPGCLRAVAAVGQSLSQCEGIVMGYSLTVLVPHSVEILMTRTKTQHMTNARLTKYETIILGSPNVTLKRCTVLNPATLLPNENTEIKEGEEFEHDCLEVTDLCTKPRLDIQDTQLKENDCIMFVDGSCLRDSTGTLRAGYAVCTISGIVEASWLEKVFSAQVAELIALTKACHAAVNLKVTIYTDSRYGFGIVHDFGQIWSQRGFMTSSGSPVKNGEQIRDLLHAIQLPLEIAVVKCSAHTRSQDFVSMGNGYADQVARFCALNCISFKEQWELLPQPENDTTLNLALQVVDTLDELKTLQNRANKEDKRSWQKMQCVQTADDIWVSDVGNLVLPNSLLSQFARLYHGQAHLGRDAMIRSFKVDWFNPKFRHAAEITCHRCIICQQMNAGKGTVVNLSHIGRAGGPFNRIQMVFIEMPVCGGLKYVLVIVCVFSHWIEAYPTRRNDSLTVAKLLLRELIPRFGFPVSIESDRGRHFDNEVIKLLCAALNIEQKLHCSYRPEASGLVEQMNGTLKSRIAKMCAATNMKWPDVLPLVLMSMRNTPDKKTGLSPHEILMGRAMRLPAVPANALVNITDDMVLDYCKSLADVIRSFSHQVEANTLPPIGEPGHSLQAGDWVVVKMHVRKSCLELRWKGPYQVILTTTTAVKCAGVPNWIHASHTKKVTCPVEEELENSGTATSRGEVSESEISQERSETTGEPAENSRVPHTIREFERGDGVPISVEAAGEQRQGEVLPEADEYNSEPEYSIEQEGERDGEVVKLNQNESESSDQVPSLSGENTISQEEGAVQRPEGKYRNKTHRGDKWPEKSPFRIRELTNETIIEESDTSQADDLSEGEQQVEKSFLDHTDDRRKALKKLEKGLEKRTYANDYAYTAIKTQGKLAIDALHVGFWGACKINDKIKRNLSKRARRNEESEREKMFNEIWESSHKGQDVEMRIMRKVKN</sequence>
<dbReference type="GO" id="GO:0015074">
    <property type="term" value="P:DNA integration"/>
    <property type="evidence" value="ECO:0007669"/>
    <property type="project" value="InterPro"/>
</dbReference>
<dbReference type="Gene3D" id="4.10.60.10">
    <property type="entry name" value="Zinc finger, CCHC-type"/>
    <property type="match status" value="1"/>
</dbReference>
<dbReference type="GO" id="GO:0004523">
    <property type="term" value="F:RNA-DNA hybrid ribonuclease activity"/>
    <property type="evidence" value="ECO:0007669"/>
    <property type="project" value="InterPro"/>
</dbReference>
<keyword evidence="6" id="KW-0378">Hydrolase</keyword>
<keyword evidence="7" id="KW-0695">RNA-directed DNA polymerase</keyword>
<dbReference type="PANTHER" id="PTHR41694">
    <property type="entry name" value="ENDOGENOUS RETROVIRUS GROUP K MEMBER POL PROTEIN"/>
    <property type="match status" value="1"/>
</dbReference>
<keyword evidence="3" id="KW-0548">Nucleotidyltransferase</keyword>
<evidence type="ECO:0000256" key="5">
    <source>
        <dbReference type="ARBA" id="ARBA00022759"/>
    </source>
</evidence>
<keyword evidence="8" id="KW-0863">Zinc-finger</keyword>
<dbReference type="InterPro" id="IPR040643">
    <property type="entry name" value="MLVIN_C"/>
</dbReference>
<dbReference type="InterPro" id="IPR001969">
    <property type="entry name" value="Aspartic_peptidase_AS"/>
</dbReference>
<dbReference type="GO" id="GO:0003964">
    <property type="term" value="F:RNA-directed DNA polymerase activity"/>
    <property type="evidence" value="ECO:0007669"/>
    <property type="project" value="UniProtKB-KW"/>
</dbReference>
<dbReference type="PROSITE" id="PS50158">
    <property type="entry name" value="ZF_CCHC"/>
    <property type="match status" value="1"/>
</dbReference>
<dbReference type="CDD" id="cd09273">
    <property type="entry name" value="RNase_HI_RT_Bel"/>
    <property type="match status" value="1"/>
</dbReference>
<dbReference type="InterPro" id="IPR036875">
    <property type="entry name" value="Znf_CCHC_sf"/>
</dbReference>
<proteinExistence type="predicted"/>
<dbReference type="SUPFAM" id="SSF50630">
    <property type="entry name" value="Acid proteases"/>
    <property type="match status" value="1"/>
</dbReference>
<feature type="domain" description="CCHC-type" evidence="10">
    <location>
        <begin position="19"/>
        <end position="34"/>
    </location>
</feature>
<feature type="domain" description="Integrase catalytic" evidence="12">
    <location>
        <begin position="674"/>
        <end position="831"/>
    </location>
</feature>
<dbReference type="InterPro" id="IPR036397">
    <property type="entry name" value="RNaseH_sf"/>
</dbReference>
<organism evidence="13 14">
    <name type="scientific">Pleurodeles waltl</name>
    <name type="common">Iberian ribbed newt</name>
    <dbReference type="NCBI Taxonomy" id="8319"/>
    <lineage>
        <taxon>Eukaryota</taxon>
        <taxon>Metazoa</taxon>
        <taxon>Chordata</taxon>
        <taxon>Craniata</taxon>
        <taxon>Vertebrata</taxon>
        <taxon>Euteleostomi</taxon>
        <taxon>Amphibia</taxon>
        <taxon>Batrachia</taxon>
        <taxon>Caudata</taxon>
        <taxon>Salamandroidea</taxon>
        <taxon>Salamandridae</taxon>
        <taxon>Pleurodelinae</taxon>
        <taxon>Pleurodeles</taxon>
    </lineage>
</organism>
<dbReference type="InterPro" id="IPR043502">
    <property type="entry name" value="DNA/RNA_pol_sf"/>
</dbReference>
<gene>
    <name evidence="13" type="ORF">NDU88_010362</name>
</gene>
<dbReference type="Gene3D" id="3.30.420.10">
    <property type="entry name" value="Ribonuclease H-like superfamily/Ribonuclease H"/>
    <property type="match status" value="2"/>
</dbReference>
<feature type="domain" description="RNase H type-1" evidence="11">
    <location>
        <begin position="388"/>
        <end position="535"/>
    </location>
</feature>
<dbReference type="SMART" id="SM00343">
    <property type="entry name" value="ZnF_C2HC"/>
    <property type="match status" value="1"/>
</dbReference>
<feature type="compositionally biased region" description="Acidic residues" evidence="9">
    <location>
        <begin position="1007"/>
        <end position="1022"/>
    </location>
</feature>
<dbReference type="EMBL" id="JANPWB010000010">
    <property type="protein sequence ID" value="KAJ1144060.1"/>
    <property type="molecule type" value="Genomic_DNA"/>
</dbReference>
<evidence type="ECO:0000256" key="9">
    <source>
        <dbReference type="SAM" id="MobiDB-lite"/>
    </source>
</evidence>
<dbReference type="InterPro" id="IPR002156">
    <property type="entry name" value="RNaseH_domain"/>
</dbReference>
<dbReference type="GO" id="GO:0004190">
    <property type="term" value="F:aspartic-type endopeptidase activity"/>
    <property type="evidence" value="ECO:0007669"/>
    <property type="project" value="InterPro"/>
</dbReference>
<evidence type="ECO:0000256" key="3">
    <source>
        <dbReference type="ARBA" id="ARBA00022695"/>
    </source>
</evidence>
<evidence type="ECO:0000256" key="8">
    <source>
        <dbReference type="PROSITE-ProRule" id="PRU00047"/>
    </source>
</evidence>
<feature type="compositionally biased region" description="Polar residues" evidence="9">
    <location>
        <begin position="1033"/>
        <end position="1055"/>
    </location>
</feature>
<accession>A0AAV7QVN2</accession>
<keyword evidence="4" id="KW-0540">Nuclease</keyword>
<dbReference type="PANTHER" id="PTHR41694:SF5">
    <property type="entry name" value="RIBONUCLEASE H"/>
    <property type="match status" value="1"/>
</dbReference>
<dbReference type="Pfam" id="PF00098">
    <property type="entry name" value="zf-CCHC"/>
    <property type="match status" value="1"/>
</dbReference>
<protein>
    <recommendedName>
        <fullName evidence="1">Gag-Pol polyprotein</fullName>
    </recommendedName>
</protein>
<dbReference type="PROSITE" id="PS50879">
    <property type="entry name" value="RNASE_H_1"/>
    <property type="match status" value="1"/>
</dbReference>
<evidence type="ECO:0000259" key="12">
    <source>
        <dbReference type="PROSITE" id="PS50994"/>
    </source>
</evidence>
<dbReference type="SUPFAM" id="SSF57756">
    <property type="entry name" value="Retrovirus zinc finger-like domains"/>
    <property type="match status" value="1"/>
</dbReference>
<evidence type="ECO:0000256" key="1">
    <source>
        <dbReference type="ARBA" id="ARBA00018735"/>
    </source>
</evidence>
<feature type="region of interest" description="Disordered" evidence="9">
    <location>
        <begin position="941"/>
        <end position="1078"/>
    </location>
</feature>
<dbReference type="GO" id="GO:0008270">
    <property type="term" value="F:zinc ion binding"/>
    <property type="evidence" value="ECO:0007669"/>
    <property type="project" value="UniProtKB-KW"/>
</dbReference>
<evidence type="ECO:0000256" key="4">
    <source>
        <dbReference type="ARBA" id="ARBA00022722"/>
    </source>
</evidence>
<dbReference type="InterPro" id="IPR001584">
    <property type="entry name" value="Integrase_cat-core"/>
</dbReference>
<dbReference type="InterPro" id="IPR012337">
    <property type="entry name" value="RNaseH-like_sf"/>
</dbReference>
<dbReference type="Pfam" id="PF18697">
    <property type="entry name" value="MLVIN_C"/>
    <property type="match status" value="1"/>
</dbReference>
<feature type="compositionally biased region" description="Basic and acidic residues" evidence="9">
    <location>
        <begin position="1063"/>
        <end position="1078"/>
    </location>
</feature>
<dbReference type="AlphaFoldDB" id="A0AAV7QVN2"/>
<comment type="caution">
    <text evidence="13">The sequence shown here is derived from an EMBL/GenBank/DDBJ whole genome shotgun (WGS) entry which is preliminary data.</text>
</comment>
<keyword evidence="8" id="KW-0479">Metal-binding</keyword>
<evidence type="ECO:0000259" key="10">
    <source>
        <dbReference type="PROSITE" id="PS50158"/>
    </source>
</evidence>
<dbReference type="PROSITE" id="PS50994">
    <property type="entry name" value="INTEGRASE"/>
    <property type="match status" value="1"/>
</dbReference>
<dbReference type="Pfam" id="PF00075">
    <property type="entry name" value="RNase_H"/>
    <property type="match status" value="1"/>
</dbReference>
<dbReference type="Pfam" id="PF00665">
    <property type="entry name" value="rve"/>
    <property type="match status" value="1"/>
</dbReference>
<keyword evidence="8" id="KW-0862">Zinc</keyword>
<evidence type="ECO:0000256" key="2">
    <source>
        <dbReference type="ARBA" id="ARBA00022679"/>
    </source>
</evidence>
<keyword evidence="2" id="KW-0808">Transferase</keyword>
<evidence type="ECO:0000313" key="14">
    <source>
        <dbReference type="Proteomes" id="UP001066276"/>
    </source>
</evidence>
<keyword evidence="5" id="KW-0255">Endonuclease</keyword>
<reference evidence="13" key="1">
    <citation type="journal article" date="2022" name="bioRxiv">
        <title>Sequencing and chromosome-scale assembly of the giantPleurodeles waltlgenome.</title>
        <authorList>
            <person name="Brown T."/>
            <person name="Elewa A."/>
            <person name="Iarovenko S."/>
            <person name="Subramanian E."/>
            <person name="Araus A.J."/>
            <person name="Petzold A."/>
            <person name="Susuki M."/>
            <person name="Suzuki K.-i.T."/>
            <person name="Hayashi T."/>
            <person name="Toyoda A."/>
            <person name="Oliveira C."/>
            <person name="Osipova E."/>
            <person name="Leigh N.D."/>
            <person name="Simon A."/>
            <person name="Yun M.H."/>
        </authorList>
    </citation>
    <scope>NUCLEOTIDE SEQUENCE</scope>
    <source>
        <strain evidence="13">20211129_DDA</strain>
        <tissue evidence="13">Liver</tissue>
    </source>
</reference>
<dbReference type="Gene3D" id="1.10.340.70">
    <property type="match status" value="1"/>
</dbReference>
<evidence type="ECO:0000313" key="13">
    <source>
        <dbReference type="EMBL" id="KAJ1144060.1"/>
    </source>
</evidence>